<gene>
    <name evidence="4" type="ORF">EV653_2529</name>
</gene>
<dbReference type="RefSeq" id="WP_134101816.1">
    <property type="nucleotide sequence ID" value="NZ_SODP01000001.1"/>
</dbReference>
<proteinExistence type="predicted"/>
<evidence type="ECO:0000256" key="2">
    <source>
        <dbReference type="ARBA" id="ARBA00022840"/>
    </source>
</evidence>
<keyword evidence="2" id="KW-0067">ATP-binding</keyword>
<sequence length="909" mass="98601">MADRELRGRQHELAVLDRMLDAARQGRSEAVVLRGEAGTGKSALLDALAARVTSCVVARIVGIESEMELAYAGLYQLCRPFLDRMDRLARPQHEALGIAFGQQDGPAPDRFLIGLAVLNLLSDAASKQPVLCVVDDAQWLDLMSARILAFVARRLEAESVVMVFAVRDGIDHALTGINELEIRGLDDSDARALLDSVLPGPVDPRVRDRIVAETRGNPLALLELPRTWTAAELADGLRSTTLASQIEDSFVRRLEGLPADTRLLLLVAAAEPLGDATLLWRAVERLGLGADPAAAAIEAELITFGQQIAFRHPLVRSAAYRTATTKDRQAVHRALADVTDPEIDPDRRAWHRAQATVRPDEDVAAELERSANRARGRGGFYSAAVFLQRSAELTPDPDRRAQRTLAAAVAKRSSGALDSALELLRAVTAGPPDPLRTAEAEHLRGEIAFDQGRVREAASGLLAAAKQLEPLDPDRARVAYLEAMSAAIWASGPNAPGIVAHAAAETPPVPASSDSPVDVLLEALALRYTRGYTAAAPHLVAALDRARTAEVGADDVGDWFWLTGNRGIGIVAVEVWDYETALDLATRQERTARATGALVQLQFALNFRANMLCATGDLETVSRLVEEDAGIAAATGNASVGTGRLFLEAYRGNEATARKLIDTAIQRATDQSQGRIAAFATYTNAVLHNGLGRYDVAKDAAQQVFEQDVLGYSALAAGELAEAASRTGDVKLVESTLAFLTERTTATPTDWGRGIESRVRALLGGDESAYRQSIKYLGKTDLRLETARSHLLYGEWLRREGRRVDAREQLRIAHEQLEQMGLEAFAERARHELLATGETVRKRRPDTLNDLTAQEAQIAGLARDGLTNPEIAAQLFISPRTVEWHLRKTFSKLGITSRRQLRNALARSN</sequence>
<name>A0A4R8CMT2_9ACTN</name>
<evidence type="ECO:0000256" key="1">
    <source>
        <dbReference type="ARBA" id="ARBA00022741"/>
    </source>
</evidence>
<dbReference type="OrthoDB" id="3202170at2"/>
<evidence type="ECO:0000313" key="5">
    <source>
        <dbReference type="Proteomes" id="UP000295146"/>
    </source>
</evidence>
<reference evidence="4 5" key="1">
    <citation type="submission" date="2019-03" db="EMBL/GenBank/DDBJ databases">
        <title>Genomic Encyclopedia of Type Strains, Phase III (KMG-III): the genomes of soil and plant-associated and newly described type strains.</title>
        <authorList>
            <person name="Whitman W."/>
        </authorList>
    </citation>
    <scope>NUCLEOTIDE SEQUENCE [LARGE SCALE GENOMIC DNA]</scope>
    <source>
        <strain evidence="4 5">VKM Ac-2573</strain>
    </source>
</reference>
<dbReference type="InterPro" id="IPR011990">
    <property type="entry name" value="TPR-like_helical_dom_sf"/>
</dbReference>
<dbReference type="Gene3D" id="1.10.10.10">
    <property type="entry name" value="Winged helix-like DNA-binding domain superfamily/Winged helix DNA-binding domain"/>
    <property type="match status" value="1"/>
</dbReference>
<feature type="domain" description="HTH luxR-type" evidence="3">
    <location>
        <begin position="844"/>
        <end position="909"/>
    </location>
</feature>
<dbReference type="Pfam" id="PF00196">
    <property type="entry name" value="GerE"/>
    <property type="match status" value="1"/>
</dbReference>
<dbReference type="Pfam" id="PF13191">
    <property type="entry name" value="AAA_16"/>
    <property type="match status" value="1"/>
</dbReference>
<dbReference type="InterPro" id="IPR000792">
    <property type="entry name" value="Tscrpt_reg_LuxR_C"/>
</dbReference>
<protein>
    <submittedName>
        <fullName evidence="4">Regulatory LuxR family protein</fullName>
    </submittedName>
</protein>
<dbReference type="PANTHER" id="PTHR16305">
    <property type="entry name" value="TESTICULAR SOLUBLE ADENYLYL CYCLASE"/>
    <property type="match status" value="1"/>
</dbReference>
<dbReference type="PROSITE" id="PS50043">
    <property type="entry name" value="HTH_LUXR_2"/>
    <property type="match status" value="1"/>
</dbReference>
<organism evidence="4 5">
    <name type="scientific">Kribbella pratensis</name>
    <dbReference type="NCBI Taxonomy" id="2512112"/>
    <lineage>
        <taxon>Bacteria</taxon>
        <taxon>Bacillati</taxon>
        <taxon>Actinomycetota</taxon>
        <taxon>Actinomycetes</taxon>
        <taxon>Propionibacteriales</taxon>
        <taxon>Kribbellaceae</taxon>
        <taxon>Kribbella</taxon>
    </lineage>
</organism>
<dbReference type="GO" id="GO:0006355">
    <property type="term" value="P:regulation of DNA-templated transcription"/>
    <property type="evidence" value="ECO:0007669"/>
    <property type="project" value="InterPro"/>
</dbReference>
<dbReference type="InterPro" id="IPR036388">
    <property type="entry name" value="WH-like_DNA-bd_sf"/>
</dbReference>
<dbReference type="SMART" id="SM00421">
    <property type="entry name" value="HTH_LUXR"/>
    <property type="match status" value="1"/>
</dbReference>
<evidence type="ECO:0000259" key="3">
    <source>
        <dbReference type="PROSITE" id="PS50043"/>
    </source>
</evidence>
<dbReference type="GO" id="GO:0005524">
    <property type="term" value="F:ATP binding"/>
    <property type="evidence" value="ECO:0007669"/>
    <property type="project" value="UniProtKB-KW"/>
</dbReference>
<dbReference type="Gene3D" id="3.40.50.300">
    <property type="entry name" value="P-loop containing nucleotide triphosphate hydrolases"/>
    <property type="match status" value="1"/>
</dbReference>
<dbReference type="InterPro" id="IPR027417">
    <property type="entry name" value="P-loop_NTPase"/>
</dbReference>
<dbReference type="GO" id="GO:0004016">
    <property type="term" value="F:adenylate cyclase activity"/>
    <property type="evidence" value="ECO:0007669"/>
    <property type="project" value="TreeGrafter"/>
</dbReference>
<accession>A0A4R8CMT2</accession>
<dbReference type="SUPFAM" id="SSF48452">
    <property type="entry name" value="TPR-like"/>
    <property type="match status" value="1"/>
</dbReference>
<dbReference type="SUPFAM" id="SSF46894">
    <property type="entry name" value="C-terminal effector domain of the bipartite response regulators"/>
    <property type="match status" value="1"/>
</dbReference>
<dbReference type="InterPro" id="IPR016032">
    <property type="entry name" value="Sig_transdc_resp-reg_C-effctor"/>
</dbReference>
<comment type="caution">
    <text evidence="4">The sequence shown here is derived from an EMBL/GenBank/DDBJ whole genome shotgun (WGS) entry which is preliminary data.</text>
</comment>
<dbReference type="InterPro" id="IPR041664">
    <property type="entry name" value="AAA_16"/>
</dbReference>
<dbReference type="CDD" id="cd06170">
    <property type="entry name" value="LuxR_C_like"/>
    <property type="match status" value="1"/>
</dbReference>
<dbReference type="PANTHER" id="PTHR16305:SF35">
    <property type="entry name" value="TRANSCRIPTIONAL ACTIVATOR DOMAIN"/>
    <property type="match status" value="1"/>
</dbReference>
<keyword evidence="1" id="KW-0547">Nucleotide-binding</keyword>
<dbReference type="PRINTS" id="PR00038">
    <property type="entry name" value="HTHLUXR"/>
</dbReference>
<dbReference type="GO" id="GO:0005737">
    <property type="term" value="C:cytoplasm"/>
    <property type="evidence" value="ECO:0007669"/>
    <property type="project" value="TreeGrafter"/>
</dbReference>
<dbReference type="EMBL" id="SODP01000001">
    <property type="protein sequence ID" value="TDW77364.1"/>
    <property type="molecule type" value="Genomic_DNA"/>
</dbReference>
<keyword evidence="5" id="KW-1185">Reference proteome</keyword>
<dbReference type="GO" id="GO:0003677">
    <property type="term" value="F:DNA binding"/>
    <property type="evidence" value="ECO:0007669"/>
    <property type="project" value="InterPro"/>
</dbReference>
<dbReference type="SUPFAM" id="SSF52540">
    <property type="entry name" value="P-loop containing nucleoside triphosphate hydrolases"/>
    <property type="match status" value="1"/>
</dbReference>
<dbReference type="Proteomes" id="UP000295146">
    <property type="component" value="Unassembled WGS sequence"/>
</dbReference>
<dbReference type="AlphaFoldDB" id="A0A4R8CMT2"/>
<evidence type="ECO:0000313" key="4">
    <source>
        <dbReference type="EMBL" id="TDW77364.1"/>
    </source>
</evidence>